<dbReference type="Proteomes" id="UP000051952">
    <property type="component" value="Unassembled WGS sequence"/>
</dbReference>
<feature type="region of interest" description="Disordered" evidence="1">
    <location>
        <begin position="127"/>
        <end position="157"/>
    </location>
</feature>
<dbReference type="AlphaFoldDB" id="A0A0S4JB88"/>
<feature type="compositionally biased region" description="Polar residues" evidence="1">
    <location>
        <begin position="133"/>
        <end position="143"/>
    </location>
</feature>
<protein>
    <submittedName>
        <fullName evidence="2">Uncharacterized protein</fullName>
    </submittedName>
</protein>
<name>A0A0S4JB88_BODSA</name>
<feature type="compositionally biased region" description="Low complexity" evidence="1">
    <location>
        <begin position="242"/>
        <end position="262"/>
    </location>
</feature>
<organism evidence="2 3">
    <name type="scientific">Bodo saltans</name>
    <name type="common">Flagellated protozoan</name>
    <dbReference type="NCBI Taxonomy" id="75058"/>
    <lineage>
        <taxon>Eukaryota</taxon>
        <taxon>Discoba</taxon>
        <taxon>Euglenozoa</taxon>
        <taxon>Kinetoplastea</taxon>
        <taxon>Metakinetoplastina</taxon>
        <taxon>Eubodonida</taxon>
        <taxon>Bodonidae</taxon>
        <taxon>Bodo</taxon>
    </lineage>
</organism>
<dbReference type="VEuPathDB" id="TriTrypDB:BSAL_17225"/>
<proteinExistence type="predicted"/>
<accession>A0A0S4JB88</accession>
<feature type="region of interest" description="Disordered" evidence="1">
    <location>
        <begin position="205"/>
        <end position="262"/>
    </location>
</feature>
<dbReference type="EMBL" id="CYKH01001671">
    <property type="protein sequence ID" value="CUG88775.1"/>
    <property type="molecule type" value="Genomic_DNA"/>
</dbReference>
<keyword evidence="3" id="KW-1185">Reference proteome</keyword>
<sequence>MPPQFTEEQKAKKAKLIAFFRKYAPNDIYKVDVLINSTDSEDKMYRELRSKYNVTAESDDLTNDAADLRQRLTLFYNVYAPGDFGKVDTALQMNVGEAELFNALYTKYKIPIAQQTYDNGTVAAAAAARKGDSSSPPAETTQGARPRSGSKKGDTDREAFKRKLQEVYNRVAPAEADQKVQHAMSLHAAEETILSKIYEKYNLDENGQPKRMGGGAPEAASPQVTEAPRTASAPPQAAALPVTTTSSAPQSQAIAAASPAVDDTPERLALKTRLQAFYAVHAPGDVDAKVKHAMGLGLPEDELFQLLERKYGTTAAVAQPPTTTAISQPATSLPRAQSTVQPTAPIVAPSQPVATATTTQAQQPVVAPPAIINAIDYAKAPGSFESRLRAFYGQYNPAEADKKVPVALKMNVPEATLWENLYRNYQLDAQGRPLNAVAQTTVAAALRQQVVGRQRILPA</sequence>
<gene>
    <name evidence="2" type="ORF">BSAL_17225</name>
</gene>
<reference evidence="3" key="1">
    <citation type="submission" date="2015-09" db="EMBL/GenBank/DDBJ databases">
        <authorList>
            <consortium name="Pathogen Informatics"/>
        </authorList>
    </citation>
    <scope>NUCLEOTIDE SEQUENCE [LARGE SCALE GENOMIC DNA]</scope>
    <source>
        <strain evidence="3">Lake Konstanz</strain>
    </source>
</reference>
<evidence type="ECO:0000256" key="1">
    <source>
        <dbReference type="SAM" id="MobiDB-lite"/>
    </source>
</evidence>
<evidence type="ECO:0000313" key="2">
    <source>
        <dbReference type="EMBL" id="CUG88775.1"/>
    </source>
</evidence>
<evidence type="ECO:0000313" key="3">
    <source>
        <dbReference type="Proteomes" id="UP000051952"/>
    </source>
</evidence>